<dbReference type="EMBL" id="JBHUDM010000001">
    <property type="protein sequence ID" value="MFD1640918.1"/>
    <property type="molecule type" value="Genomic_DNA"/>
</dbReference>
<feature type="compositionally biased region" description="Acidic residues" evidence="1">
    <location>
        <begin position="159"/>
        <end position="171"/>
    </location>
</feature>
<dbReference type="AlphaFoldDB" id="A0ABD6D4I5"/>
<dbReference type="Proteomes" id="UP001597052">
    <property type="component" value="Unassembled WGS sequence"/>
</dbReference>
<name>A0ABD6D4I5_9EURY</name>
<keyword evidence="2" id="KW-0472">Membrane</keyword>
<comment type="caution">
    <text evidence="3">The sequence shown here is derived from an EMBL/GenBank/DDBJ whole genome shotgun (WGS) entry which is preliminary data.</text>
</comment>
<dbReference type="RefSeq" id="WP_256394609.1">
    <property type="nucleotide sequence ID" value="NZ_JANHDJ010000001.1"/>
</dbReference>
<accession>A0ABD6D4I5</accession>
<keyword evidence="4" id="KW-1185">Reference proteome</keyword>
<proteinExistence type="predicted"/>
<protein>
    <submittedName>
        <fullName evidence="3">Uncharacterized protein</fullName>
    </submittedName>
</protein>
<feature type="transmembrane region" description="Helical" evidence="2">
    <location>
        <begin position="73"/>
        <end position="91"/>
    </location>
</feature>
<organism evidence="3 4">
    <name type="scientific">Halohasta litorea</name>
    <dbReference type="NCBI Taxonomy" id="869891"/>
    <lineage>
        <taxon>Archaea</taxon>
        <taxon>Methanobacteriati</taxon>
        <taxon>Methanobacteriota</taxon>
        <taxon>Stenosarchaea group</taxon>
        <taxon>Halobacteria</taxon>
        <taxon>Halobacteriales</taxon>
        <taxon>Haloferacaceae</taxon>
        <taxon>Halohasta</taxon>
    </lineage>
</organism>
<sequence length="171" mass="18478">MIQRVVSGSFIYRWLTAKPEPEVIVIDLRETWTVGPVIELIDRLLEELTQSAQTSTLMSGVHNGVTAFQERPVNVVSFGVIASALGVLLVGGLTQSLSIVSTVVAILMALVGLFGLGSQRTLRDIQETKAVQLIISAFEPPEPPSSTNTETTDSHRETAEDDVDSNEADTE</sequence>
<keyword evidence="2" id="KW-1133">Transmembrane helix</keyword>
<feature type="region of interest" description="Disordered" evidence="1">
    <location>
        <begin position="137"/>
        <end position="171"/>
    </location>
</feature>
<gene>
    <name evidence="3" type="ORF">ACFSBW_03380</name>
</gene>
<evidence type="ECO:0000313" key="3">
    <source>
        <dbReference type="EMBL" id="MFD1640918.1"/>
    </source>
</evidence>
<feature type="transmembrane region" description="Helical" evidence="2">
    <location>
        <begin position="97"/>
        <end position="116"/>
    </location>
</feature>
<keyword evidence="2" id="KW-0812">Transmembrane</keyword>
<evidence type="ECO:0000313" key="4">
    <source>
        <dbReference type="Proteomes" id="UP001597052"/>
    </source>
</evidence>
<evidence type="ECO:0000256" key="1">
    <source>
        <dbReference type="SAM" id="MobiDB-lite"/>
    </source>
</evidence>
<reference evidence="3 4" key="1">
    <citation type="journal article" date="2019" name="Int. J. Syst. Evol. Microbiol.">
        <title>The Global Catalogue of Microorganisms (GCM) 10K type strain sequencing project: providing services to taxonomists for standard genome sequencing and annotation.</title>
        <authorList>
            <consortium name="The Broad Institute Genomics Platform"/>
            <consortium name="The Broad Institute Genome Sequencing Center for Infectious Disease"/>
            <person name="Wu L."/>
            <person name="Ma J."/>
        </authorList>
    </citation>
    <scope>NUCLEOTIDE SEQUENCE [LARGE SCALE GENOMIC DNA]</scope>
    <source>
        <strain evidence="3 4">CGMCC 1.10593</strain>
    </source>
</reference>
<evidence type="ECO:0000256" key="2">
    <source>
        <dbReference type="SAM" id="Phobius"/>
    </source>
</evidence>